<dbReference type="Gene3D" id="2.40.10.10">
    <property type="entry name" value="Trypsin-like serine proteases"/>
    <property type="match status" value="3"/>
</dbReference>
<dbReference type="InterPro" id="IPR018114">
    <property type="entry name" value="TRYPSIN_HIS"/>
</dbReference>
<dbReference type="EMBL" id="SCKG01000019">
    <property type="protein sequence ID" value="TDG99498.1"/>
    <property type="molecule type" value="Genomic_DNA"/>
</dbReference>
<dbReference type="CDD" id="cd00190">
    <property type="entry name" value="Tryp_SPc"/>
    <property type="match status" value="1"/>
</dbReference>
<feature type="signal peptide" evidence="8">
    <location>
        <begin position="1"/>
        <end position="23"/>
    </location>
</feature>
<dbReference type="PRINTS" id="PR00722">
    <property type="entry name" value="CHYMOTRYPSIN"/>
</dbReference>
<evidence type="ECO:0000256" key="2">
    <source>
        <dbReference type="ARBA" id="ARBA00022729"/>
    </source>
</evidence>
<dbReference type="PROSITE" id="PS00135">
    <property type="entry name" value="TRYPSIN_SER"/>
    <property type="match status" value="1"/>
</dbReference>
<proteinExistence type="predicted"/>
<sequence>MALYQFLWGSTMMIILLSRGCHSQQPVCGKAVLNTRIVGGEDAPPGSWPWQASLQNDDSHFCGGSLINNQWVLTAAHCVPFINLGTVVYLGLQSLPGPNLNAVSRNLSVITPHPSYGLATNVNRFDNDLCLLKLSAPVSFTHYIQPICLAAENSTFNTGVGSWITGFGITDNGTVANILQEVMVPIVGNNQCRCTYSDLTGNMMCAGVPAGGKDSCQGDSGGPMVTKQGSTWIQSGVVSYGKGCGLPEIPGVYTRVSLYQEWISSVIAGSNKPGFVEYTSAGVDSDQFFECPTTAPPPPTTPDGGSVFDSGESMIHFFRFPSLCLLVISLYVLGGA</sequence>
<dbReference type="GO" id="GO:0006508">
    <property type="term" value="P:proteolysis"/>
    <property type="evidence" value="ECO:0007669"/>
    <property type="project" value="UniProtKB-KW"/>
</dbReference>
<accession>A0A484C684</accession>
<dbReference type="InterPro" id="IPR009003">
    <property type="entry name" value="Peptidase_S1_PA"/>
</dbReference>
<dbReference type="Proteomes" id="UP000295070">
    <property type="component" value="Chromosome 19"/>
</dbReference>
<feature type="chain" id="PRO_5019859250" description="Peptidase S1 domain-containing protein" evidence="8">
    <location>
        <begin position="24"/>
        <end position="336"/>
    </location>
</feature>
<dbReference type="PANTHER" id="PTHR24253">
    <property type="entry name" value="TRANSMEMBRANE PROTEASE SERINE"/>
    <property type="match status" value="1"/>
</dbReference>
<gene>
    <name evidence="10" type="ORF">EPR50_G00195210</name>
</gene>
<evidence type="ECO:0000256" key="5">
    <source>
        <dbReference type="ARBA" id="ARBA00023157"/>
    </source>
</evidence>
<dbReference type="SMART" id="SM00020">
    <property type="entry name" value="Tryp_SPc"/>
    <property type="match status" value="1"/>
</dbReference>
<evidence type="ECO:0000256" key="7">
    <source>
        <dbReference type="RuleBase" id="RU363034"/>
    </source>
</evidence>
<evidence type="ECO:0000256" key="1">
    <source>
        <dbReference type="ARBA" id="ARBA00022670"/>
    </source>
</evidence>
<keyword evidence="4 7" id="KW-0720">Serine protease</keyword>
<dbReference type="PROSITE" id="PS00134">
    <property type="entry name" value="TRYPSIN_HIS"/>
    <property type="match status" value="1"/>
</dbReference>
<keyword evidence="2 8" id="KW-0732">Signal</keyword>
<dbReference type="InterPro" id="IPR033116">
    <property type="entry name" value="TRYPSIN_SER"/>
</dbReference>
<evidence type="ECO:0000259" key="9">
    <source>
        <dbReference type="PROSITE" id="PS50240"/>
    </source>
</evidence>
<keyword evidence="1 7" id="KW-0645">Protease</keyword>
<evidence type="ECO:0000256" key="3">
    <source>
        <dbReference type="ARBA" id="ARBA00022801"/>
    </source>
</evidence>
<name>A0A484C684_PERFV</name>
<evidence type="ECO:0000313" key="11">
    <source>
        <dbReference type="Proteomes" id="UP000295070"/>
    </source>
</evidence>
<reference evidence="10 11" key="1">
    <citation type="submission" date="2019-01" db="EMBL/GenBank/DDBJ databases">
        <title>A chromosome-scale genome assembly of the yellow perch, Perca flavescens.</title>
        <authorList>
            <person name="Feron R."/>
            <person name="Morvezen R."/>
            <person name="Bestin A."/>
            <person name="Haffray P."/>
            <person name="Klopp C."/>
            <person name="Zahm M."/>
            <person name="Cabau C."/>
            <person name="Roques C."/>
            <person name="Donnadieu C."/>
            <person name="Bouchez O."/>
            <person name="Christie M."/>
            <person name="Larson W."/>
            <person name="Guiguen Y."/>
        </authorList>
    </citation>
    <scope>NUCLEOTIDE SEQUENCE [LARGE SCALE GENOMIC DNA]</scope>
    <source>
        <strain evidence="10">YP-PL-M2</strain>
        <tissue evidence="10">Blood</tissue>
    </source>
</reference>
<keyword evidence="3 7" id="KW-0378">Hydrolase</keyword>
<dbReference type="InterPro" id="IPR043504">
    <property type="entry name" value="Peptidase_S1_PA_chymotrypsin"/>
</dbReference>
<organism evidence="10 11">
    <name type="scientific">Perca flavescens</name>
    <name type="common">American yellow perch</name>
    <name type="synonym">Morone flavescens</name>
    <dbReference type="NCBI Taxonomy" id="8167"/>
    <lineage>
        <taxon>Eukaryota</taxon>
        <taxon>Metazoa</taxon>
        <taxon>Chordata</taxon>
        <taxon>Craniata</taxon>
        <taxon>Vertebrata</taxon>
        <taxon>Euteleostomi</taxon>
        <taxon>Actinopterygii</taxon>
        <taxon>Neopterygii</taxon>
        <taxon>Teleostei</taxon>
        <taxon>Neoteleostei</taxon>
        <taxon>Acanthomorphata</taxon>
        <taxon>Eupercaria</taxon>
        <taxon>Perciformes</taxon>
        <taxon>Percoidei</taxon>
        <taxon>Percidae</taxon>
        <taxon>Percinae</taxon>
        <taxon>Perca</taxon>
    </lineage>
</organism>
<evidence type="ECO:0000313" key="10">
    <source>
        <dbReference type="EMBL" id="TDG99498.1"/>
    </source>
</evidence>
<dbReference type="PANTHER" id="PTHR24253:SF144">
    <property type="entry name" value="CHYMOTRYPSIN-LIKE PROTEASE CTRL-1-RELATED"/>
    <property type="match status" value="1"/>
</dbReference>
<dbReference type="PROSITE" id="PS50240">
    <property type="entry name" value="TRYPSIN_DOM"/>
    <property type="match status" value="1"/>
</dbReference>
<dbReference type="SUPFAM" id="SSF50494">
    <property type="entry name" value="Trypsin-like serine proteases"/>
    <property type="match status" value="1"/>
</dbReference>
<dbReference type="Pfam" id="PF00089">
    <property type="entry name" value="Trypsin"/>
    <property type="match status" value="1"/>
</dbReference>
<feature type="domain" description="Peptidase S1" evidence="9">
    <location>
        <begin position="37"/>
        <end position="268"/>
    </location>
</feature>
<dbReference type="GO" id="GO:0004252">
    <property type="term" value="F:serine-type endopeptidase activity"/>
    <property type="evidence" value="ECO:0007669"/>
    <property type="project" value="InterPro"/>
</dbReference>
<keyword evidence="6" id="KW-0325">Glycoprotein</keyword>
<dbReference type="FunFam" id="2.40.10.10:FF:000024">
    <property type="entry name" value="Serine protease 53"/>
    <property type="match status" value="1"/>
</dbReference>
<dbReference type="STRING" id="8167.A0A484C684"/>
<evidence type="ECO:0000256" key="4">
    <source>
        <dbReference type="ARBA" id="ARBA00022825"/>
    </source>
</evidence>
<dbReference type="InterPro" id="IPR001314">
    <property type="entry name" value="Peptidase_S1A"/>
</dbReference>
<dbReference type="InterPro" id="IPR001254">
    <property type="entry name" value="Trypsin_dom"/>
</dbReference>
<keyword evidence="11" id="KW-1185">Reference proteome</keyword>
<keyword evidence="5" id="KW-1015">Disulfide bond</keyword>
<protein>
    <recommendedName>
        <fullName evidence="9">Peptidase S1 domain-containing protein</fullName>
    </recommendedName>
</protein>
<evidence type="ECO:0000256" key="6">
    <source>
        <dbReference type="ARBA" id="ARBA00023180"/>
    </source>
</evidence>
<dbReference type="AlphaFoldDB" id="A0A484C684"/>
<evidence type="ECO:0000256" key="8">
    <source>
        <dbReference type="SAM" id="SignalP"/>
    </source>
</evidence>
<comment type="caution">
    <text evidence="10">The sequence shown here is derived from an EMBL/GenBank/DDBJ whole genome shotgun (WGS) entry which is preliminary data.</text>
</comment>